<proteinExistence type="predicted"/>
<reference evidence="2 3" key="1">
    <citation type="submission" date="2024-05" db="EMBL/GenBank/DDBJ databases">
        <title>Genome sequencing and assembly of Indian major carp, Cirrhinus mrigala (Hamilton, 1822).</title>
        <authorList>
            <person name="Mohindra V."/>
            <person name="Chowdhury L.M."/>
            <person name="Lal K."/>
            <person name="Jena J.K."/>
        </authorList>
    </citation>
    <scope>NUCLEOTIDE SEQUENCE [LARGE SCALE GENOMIC DNA]</scope>
    <source>
        <strain evidence="2">CM1030</strain>
        <tissue evidence="2">Blood</tissue>
    </source>
</reference>
<feature type="compositionally biased region" description="Low complexity" evidence="1">
    <location>
        <begin position="151"/>
        <end position="173"/>
    </location>
</feature>
<comment type="caution">
    <text evidence="2">The sequence shown here is derived from an EMBL/GenBank/DDBJ whole genome shotgun (WGS) entry which is preliminary data.</text>
</comment>
<feature type="region of interest" description="Disordered" evidence="1">
    <location>
        <begin position="224"/>
        <end position="246"/>
    </location>
</feature>
<name>A0ABD0R9K1_CIRMR</name>
<feature type="non-terminal residue" evidence="2">
    <location>
        <position position="383"/>
    </location>
</feature>
<dbReference type="Proteomes" id="UP001529510">
    <property type="component" value="Unassembled WGS sequence"/>
</dbReference>
<dbReference type="EMBL" id="JAMKFB020000004">
    <property type="protein sequence ID" value="KAL0195167.1"/>
    <property type="molecule type" value="Genomic_DNA"/>
</dbReference>
<evidence type="ECO:0000256" key="1">
    <source>
        <dbReference type="SAM" id="MobiDB-lite"/>
    </source>
</evidence>
<evidence type="ECO:0000313" key="2">
    <source>
        <dbReference type="EMBL" id="KAL0195167.1"/>
    </source>
</evidence>
<dbReference type="AlphaFoldDB" id="A0ABD0R9K1"/>
<sequence length="383" mass="41961">MFWAEEILMNIQQAERLLEQYVEEFLSVIHLVSWSDAMINACFQIGLNDDKLFCSITADDCRRPVADFINYVLALCNSNFYVDVEDYNLPPICEHAAAPAHHQPASSTCCSNELTPSGPPLLTPVLQSSSLILSPEPAVRSRTRTAACSQTPAAASSRTPAAACSQTPAAASSRTPAMAPRSSKPATAPRSGFMPSNMASQIYHKDTMVQFGLLSPSSLLVPSSPPSSLLVPSRPPNRPEPESRSALQSLSFLRSALQSRRFLQTALQSRRCQSAPQSRRLPSALLYPPDPPWPSGLCTRPWLPELLDLPWPSGLCTRPWLPELPDPPWLPGLCTWPWLPELPDPPWHPGLYALPWLPKLPDPPWHPGLSLIHPGGVPPLPPV</sequence>
<feature type="region of interest" description="Disordered" evidence="1">
    <location>
        <begin position="149"/>
        <end position="194"/>
    </location>
</feature>
<accession>A0ABD0R9K1</accession>
<protein>
    <submittedName>
        <fullName evidence="2">Uncharacterized protein</fullName>
    </submittedName>
</protein>
<evidence type="ECO:0000313" key="3">
    <source>
        <dbReference type="Proteomes" id="UP001529510"/>
    </source>
</evidence>
<organism evidence="2 3">
    <name type="scientific">Cirrhinus mrigala</name>
    <name type="common">Mrigala</name>
    <dbReference type="NCBI Taxonomy" id="683832"/>
    <lineage>
        <taxon>Eukaryota</taxon>
        <taxon>Metazoa</taxon>
        <taxon>Chordata</taxon>
        <taxon>Craniata</taxon>
        <taxon>Vertebrata</taxon>
        <taxon>Euteleostomi</taxon>
        <taxon>Actinopterygii</taxon>
        <taxon>Neopterygii</taxon>
        <taxon>Teleostei</taxon>
        <taxon>Ostariophysi</taxon>
        <taxon>Cypriniformes</taxon>
        <taxon>Cyprinidae</taxon>
        <taxon>Labeoninae</taxon>
        <taxon>Labeonini</taxon>
        <taxon>Cirrhinus</taxon>
    </lineage>
</organism>
<keyword evidence="3" id="KW-1185">Reference proteome</keyword>
<gene>
    <name evidence="2" type="ORF">M9458_008739</name>
</gene>